<protein>
    <submittedName>
        <fullName evidence="1">Uncharacterized protein</fullName>
    </submittedName>
</protein>
<name>A0A8X6FVR5_TRICU</name>
<evidence type="ECO:0000313" key="1">
    <source>
        <dbReference type="EMBL" id="GFQ89693.1"/>
    </source>
</evidence>
<dbReference type="AlphaFoldDB" id="A0A8X6FVR5"/>
<sequence>MALSSRRCENFPDDFCYIYGEYSLIKNHMGSIKDHVKQFYLAYFGMKLGDQDKSWANHKICVKCLNDLRFWLKGKKTAVRFGVSMT</sequence>
<keyword evidence="2" id="KW-1185">Reference proteome</keyword>
<dbReference type="OrthoDB" id="7890494at2759"/>
<gene>
    <name evidence="1" type="primary">g.51985</name>
    <name evidence="1" type="ORF">TNCT_555151</name>
</gene>
<proteinExistence type="predicted"/>
<accession>A0A8X6FVR5</accession>
<organism evidence="1 2">
    <name type="scientific">Trichonephila clavata</name>
    <name type="common">Joro spider</name>
    <name type="synonym">Nephila clavata</name>
    <dbReference type="NCBI Taxonomy" id="2740835"/>
    <lineage>
        <taxon>Eukaryota</taxon>
        <taxon>Metazoa</taxon>
        <taxon>Ecdysozoa</taxon>
        <taxon>Arthropoda</taxon>
        <taxon>Chelicerata</taxon>
        <taxon>Arachnida</taxon>
        <taxon>Araneae</taxon>
        <taxon>Araneomorphae</taxon>
        <taxon>Entelegynae</taxon>
        <taxon>Araneoidea</taxon>
        <taxon>Nephilidae</taxon>
        <taxon>Trichonephila</taxon>
    </lineage>
</organism>
<comment type="caution">
    <text evidence="1">The sequence shown here is derived from an EMBL/GenBank/DDBJ whole genome shotgun (WGS) entry which is preliminary data.</text>
</comment>
<evidence type="ECO:0000313" key="2">
    <source>
        <dbReference type="Proteomes" id="UP000887116"/>
    </source>
</evidence>
<dbReference type="Proteomes" id="UP000887116">
    <property type="component" value="Unassembled WGS sequence"/>
</dbReference>
<dbReference type="EMBL" id="BMAO01023590">
    <property type="protein sequence ID" value="GFQ89693.1"/>
    <property type="molecule type" value="Genomic_DNA"/>
</dbReference>
<reference evidence="1" key="1">
    <citation type="submission" date="2020-07" db="EMBL/GenBank/DDBJ databases">
        <title>Multicomponent nature underlies the extraordinary mechanical properties of spider dragline silk.</title>
        <authorList>
            <person name="Kono N."/>
            <person name="Nakamura H."/>
            <person name="Mori M."/>
            <person name="Yoshida Y."/>
            <person name="Ohtoshi R."/>
            <person name="Malay A.D."/>
            <person name="Moran D.A.P."/>
            <person name="Tomita M."/>
            <person name="Numata K."/>
            <person name="Arakawa K."/>
        </authorList>
    </citation>
    <scope>NUCLEOTIDE SEQUENCE</scope>
</reference>